<name>A0A8X8B965_BRACI</name>
<accession>A0A8X8B965</accession>
<dbReference type="AlphaFoldDB" id="A0A8X8B965"/>
<proteinExistence type="predicted"/>
<gene>
    <name evidence="1" type="ORF">Bca52824_008701</name>
</gene>
<reference evidence="1 2" key="1">
    <citation type="submission" date="2020-02" db="EMBL/GenBank/DDBJ databases">
        <authorList>
            <person name="Ma Q."/>
            <person name="Huang Y."/>
            <person name="Song X."/>
            <person name="Pei D."/>
        </authorList>
    </citation>
    <scope>NUCLEOTIDE SEQUENCE [LARGE SCALE GENOMIC DNA]</scope>
    <source>
        <strain evidence="1">Sxm20200214</strain>
        <tissue evidence="1">Leaf</tissue>
    </source>
</reference>
<comment type="caution">
    <text evidence="1">The sequence shown here is derived from an EMBL/GenBank/DDBJ whole genome shotgun (WGS) entry which is preliminary data.</text>
</comment>
<keyword evidence="2" id="KW-1185">Reference proteome</keyword>
<organism evidence="1 2">
    <name type="scientific">Brassica carinata</name>
    <name type="common">Ethiopian mustard</name>
    <name type="synonym">Abyssinian cabbage</name>
    <dbReference type="NCBI Taxonomy" id="52824"/>
    <lineage>
        <taxon>Eukaryota</taxon>
        <taxon>Viridiplantae</taxon>
        <taxon>Streptophyta</taxon>
        <taxon>Embryophyta</taxon>
        <taxon>Tracheophyta</taxon>
        <taxon>Spermatophyta</taxon>
        <taxon>Magnoliopsida</taxon>
        <taxon>eudicotyledons</taxon>
        <taxon>Gunneridae</taxon>
        <taxon>Pentapetalae</taxon>
        <taxon>rosids</taxon>
        <taxon>malvids</taxon>
        <taxon>Brassicales</taxon>
        <taxon>Brassicaceae</taxon>
        <taxon>Brassiceae</taxon>
        <taxon>Brassica</taxon>
    </lineage>
</organism>
<dbReference type="EMBL" id="JAAMPC010000002">
    <property type="protein sequence ID" value="KAG2325973.1"/>
    <property type="molecule type" value="Genomic_DNA"/>
</dbReference>
<protein>
    <submittedName>
        <fullName evidence="1">Uncharacterized protein</fullName>
    </submittedName>
</protein>
<evidence type="ECO:0000313" key="1">
    <source>
        <dbReference type="EMBL" id="KAG2325973.1"/>
    </source>
</evidence>
<dbReference type="Proteomes" id="UP000886595">
    <property type="component" value="Unassembled WGS sequence"/>
</dbReference>
<evidence type="ECO:0000313" key="2">
    <source>
        <dbReference type="Proteomes" id="UP000886595"/>
    </source>
</evidence>
<sequence length="81" mass="8444">MLVNLGLNVAPGSARSRRVMALTAAYLSLDSRRGCGVLVLGVMTPAVTFRFLAASSSIGVYPTAVKCAPVIPFNTEASRDS</sequence>